<protein>
    <submittedName>
        <fullName evidence="3">Uncharacterized protein</fullName>
    </submittedName>
</protein>
<sequence>MNLIFILLVVITIMFILFFKTKKKFIKIITIIVALLAVFWAFLLAEKEVENKNEAFEIKQLTINDYEADYVFNFKGNAQQIKSIFQYVYNDLKERKTKQQKKSQTDSIQGEVATNKSAKELIEKTSLTEEEIKASFFDYEFLRPVENANPNDRENLIFKFIIDEEKGDIESIISRFTNMEIKKDEYKIESVNDTLSNIYLKDTLLNYNSFSKSLELAKKNKPHFTSNIYNYDVLYKNKFIFRIKYFERGKYLKVFFKN</sequence>
<keyword evidence="1" id="KW-0472">Membrane</keyword>
<reference evidence="2 5" key="3">
    <citation type="submission" date="2023-07" db="EMBL/GenBank/DDBJ databases">
        <title>Genome content predicts the carbon catabolic preferences of heterotrophic bacteria.</title>
        <authorList>
            <person name="Gralka M."/>
        </authorList>
    </citation>
    <scope>NUCLEOTIDE SEQUENCE [LARGE SCALE GENOMIC DNA]</scope>
    <source>
        <strain evidence="2 5">4G03</strain>
    </source>
</reference>
<dbReference type="Proteomes" id="UP001242342">
    <property type="component" value="Unassembled WGS sequence"/>
</dbReference>
<proteinExistence type="predicted"/>
<evidence type="ECO:0000313" key="4">
    <source>
        <dbReference type="Proteomes" id="UP000222163"/>
    </source>
</evidence>
<accession>A0A2G1BTB5</accession>
<evidence type="ECO:0000313" key="2">
    <source>
        <dbReference type="EMBL" id="MDP2542596.1"/>
    </source>
</evidence>
<feature type="transmembrane region" description="Helical" evidence="1">
    <location>
        <begin position="6"/>
        <end position="21"/>
    </location>
</feature>
<keyword evidence="1" id="KW-0812">Transmembrane</keyword>
<dbReference type="EMBL" id="JAUYVU010000012">
    <property type="protein sequence ID" value="MDP2542596.1"/>
    <property type="molecule type" value="Genomic_DNA"/>
</dbReference>
<keyword evidence="5" id="KW-1185">Reference proteome</keyword>
<name>A0A2G1BTB5_9FLAO</name>
<comment type="caution">
    <text evidence="3">The sequence shown here is derived from an EMBL/GenBank/DDBJ whole genome shotgun (WGS) entry which is preliminary data.</text>
</comment>
<evidence type="ECO:0000313" key="5">
    <source>
        <dbReference type="Proteomes" id="UP001242342"/>
    </source>
</evidence>
<feature type="transmembrane region" description="Helical" evidence="1">
    <location>
        <begin position="28"/>
        <end position="45"/>
    </location>
</feature>
<dbReference type="RefSeq" id="WP_099215482.1">
    <property type="nucleotide sequence ID" value="NZ_JAUYVU010000012.1"/>
</dbReference>
<evidence type="ECO:0000313" key="3">
    <source>
        <dbReference type="EMBL" id="PHN97266.1"/>
    </source>
</evidence>
<reference evidence="3 4" key="1">
    <citation type="journal article" date="2016" name="Nat. Commun.">
        <title>Microbial interactions lead to rapid micro-scale successions on model marine particles.</title>
        <authorList>
            <person name="Datta M.S."/>
            <person name="Sliwerska E."/>
            <person name="Gore J."/>
            <person name="Polz M.F."/>
            <person name="Cordero O.X."/>
        </authorList>
    </citation>
    <scope>NUCLEOTIDE SEQUENCE [LARGE SCALE GENOMIC DNA]</scope>
    <source>
        <strain evidence="3 4">4G03</strain>
    </source>
</reference>
<organism evidence="3 4">
    <name type="scientific">Tenacibaculum discolor</name>
    <dbReference type="NCBI Taxonomy" id="361581"/>
    <lineage>
        <taxon>Bacteria</taxon>
        <taxon>Pseudomonadati</taxon>
        <taxon>Bacteroidota</taxon>
        <taxon>Flavobacteriia</taxon>
        <taxon>Flavobacteriales</taxon>
        <taxon>Flavobacteriaceae</taxon>
        <taxon>Tenacibaculum</taxon>
    </lineage>
</organism>
<keyword evidence="1" id="KW-1133">Transmembrane helix</keyword>
<dbReference type="Proteomes" id="UP000222163">
    <property type="component" value="Unassembled WGS sequence"/>
</dbReference>
<reference evidence="3" key="2">
    <citation type="submission" date="2017-10" db="EMBL/GenBank/DDBJ databases">
        <authorList>
            <person name="Enke T.N."/>
            <person name="Cordero O.X."/>
        </authorList>
    </citation>
    <scope>NUCLEOTIDE SEQUENCE</scope>
    <source>
        <strain evidence="3">4G03</strain>
    </source>
</reference>
<dbReference type="EMBL" id="PDUU01000008">
    <property type="protein sequence ID" value="PHN97266.1"/>
    <property type="molecule type" value="Genomic_DNA"/>
</dbReference>
<gene>
    <name evidence="3" type="ORF">CSC81_09275</name>
    <name evidence="2" type="ORF">Q8W23_14040</name>
</gene>
<evidence type="ECO:0000256" key="1">
    <source>
        <dbReference type="SAM" id="Phobius"/>
    </source>
</evidence>
<dbReference type="AlphaFoldDB" id="A0A2G1BTB5"/>